<evidence type="ECO:0000256" key="2">
    <source>
        <dbReference type="ARBA" id="ARBA00023125"/>
    </source>
</evidence>
<dbReference type="InterPro" id="IPR000524">
    <property type="entry name" value="Tscrpt_reg_HTH_GntR"/>
</dbReference>
<keyword evidence="2" id="KW-0238">DNA-binding</keyword>
<dbReference type="SUPFAM" id="SSF46785">
    <property type="entry name" value="Winged helix' DNA-binding domain"/>
    <property type="match status" value="1"/>
</dbReference>
<dbReference type="InterPro" id="IPR036390">
    <property type="entry name" value="WH_DNA-bd_sf"/>
</dbReference>
<dbReference type="Pfam" id="PF00392">
    <property type="entry name" value="GntR"/>
    <property type="match status" value="1"/>
</dbReference>
<dbReference type="SMART" id="SM00345">
    <property type="entry name" value="HTH_GNTR"/>
    <property type="match status" value="1"/>
</dbReference>
<dbReference type="EMBL" id="AP023356">
    <property type="protein sequence ID" value="BCJ44716.1"/>
    <property type="molecule type" value="Genomic_DNA"/>
</dbReference>
<sequence>MATSRPRLTPPESLHQQIARNIRNEIEAGVLRDGQVLPSTRDLAAQWNVSVFTISEAMKVLMEEGLVVSQSRSRRVVRAPAQPVPRSEYRTAAPHVIFIGGFAGSGKTELGRILARQTGWPMLDKDTLTRPVVEAALEVLGMSPNDRESDTYLDLVRPREYEALLAATDENVECGNSAIVTAPFLREFGDAAWISRTSARLSKYRARVTLVWVFCDEPTMQAYIRHRGAARDSAKLADWNGYIGRIGLDFRPVAPYELIDNSASSSPLQEQSQELLKAILANEAGE</sequence>
<proteinExistence type="predicted"/>
<evidence type="ECO:0000259" key="4">
    <source>
        <dbReference type="PROSITE" id="PS50949"/>
    </source>
</evidence>
<organism evidence="5 6">
    <name type="scientific">Actinoplanes ianthinogenes</name>
    <dbReference type="NCBI Taxonomy" id="122358"/>
    <lineage>
        <taxon>Bacteria</taxon>
        <taxon>Bacillati</taxon>
        <taxon>Actinomycetota</taxon>
        <taxon>Actinomycetes</taxon>
        <taxon>Micromonosporales</taxon>
        <taxon>Micromonosporaceae</taxon>
        <taxon>Actinoplanes</taxon>
    </lineage>
</organism>
<dbReference type="InterPro" id="IPR036388">
    <property type="entry name" value="WH-like_DNA-bd_sf"/>
</dbReference>
<feature type="domain" description="HTH gntR-type" evidence="4">
    <location>
        <begin position="12"/>
        <end position="80"/>
    </location>
</feature>
<dbReference type="Gene3D" id="3.40.50.300">
    <property type="entry name" value="P-loop containing nucleotide triphosphate hydrolases"/>
    <property type="match status" value="1"/>
</dbReference>
<dbReference type="InterPro" id="IPR050679">
    <property type="entry name" value="Bact_HTH_transcr_reg"/>
</dbReference>
<dbReference type="InterPro" id="IPR027417">
    <property type="entry name" value="P-loop_NTPase"/>
</dbReference>
<dbReference type="Pfam" id="PF13671">
    <property type="entry name" value="AAA_33"/>
    <property type="match status" value="1"/>
</dbReference>
<name>A0ABM7LZK2_9ACTN</name>
<keyword evidence="1" id="KW-0805">Transcription regulation</keyword>
<protein>
    <recommendedName>
        <fullName evidence="4">HTH gntR-type domain-containing protein</fullName>
    </recommendedName>
</protein>
<dbReference type="SUPFAM" id="SSF52540">
    <property type="entry name" value="P-loop containing nucleoside triphosphate hydrolases"/>
    <property type="match status" value="1"/>
</dbReference>
<accession>A0ABM7LZK2</accession>
<evidence type="ECO:0000256" key="1">
    <source>
        <dbReference type="ARBA" id="ARBA00023015"/>
    </source>
</evidence>
<dbReference type="CDD" id="cd07377">
    <property type="entry name" value="WHTH_GntR"/>
    <property type="match status" value="1"/>
</dbReference>
<keyword evidence="6" id="KW-1185">Reference proteome</keyword>
<gene>
    <name evidence="5" type="ORF">Aiant_53730</name>
</gene>
<dbReference type="PANTHER" id="PTHR44846">
    <property type="entry name" value="MANNOSYL-D-GLYCERATE TRANSPORT/METABOLISM SYSTEM REPRESSOR MNGR-RELATED"/>
    <property type="match status" value="1"/>
</dbReference>
<dbReference type="PANTHER" id="PTHR44846:SF1">
    <property type="entry name" value="MANNOSYL-D-GLYCERATE TRANSPORT_METABOLISM SYSTEM REPRESSOR MNGR-RELATED"/>
    <property type="match status" value="1"/>
</dbReference>
<reference evidence="5 6" key="1">
    <citation type="submission" date="2020-08" db="EMBL/GenBank/DDBJ databases">
        <title>Whole genome shotgun sequence of Actinoplanes ianthinogenes NBRC 13996.</title>
        <authorList>
            <person name="Komaki H."/>
            <person name="Tamura T."/>
        </authorList>
    </citation>
    <scope>NUCLEOTIDE SEQUENCE [LARGE SCALE GENOMIC DNA]</scope>
    <source>
        <strain evidence="5 6">NBRC 13996</strain>
    </source>
</reference>
<evidence type="ECO:0000313" key="5">
    <source>
        <dbReference type="EMBL" id="BCJ44716.1"/>
    </source>
</evidence>
<dbReference type="RefSeq" id="WP_189329558.1">
    <property type="nucleotide sequence ID" value="NZ_BMQZ01000002.1"/>
</dbReference>
<evidence type="ECO:0000313" key="6">
    <source>
        <dbReference type="Proteomes" id="UP000676967"/>
    </source>
</evidence>
<keyword evidence="3" id="KW-0804">Transcription</keyword>
<dbReference type="Gene3D" id="1.10.10.10">
    <property type="entry name" value="Winged helix-like DNA-binding domain superfamily/Winged helix DNA-binding domain"/>
    <property type="match status" value="1"/>
</dbReference>
<evidence type="ECO:0000256" key="3">
    <source>
        <dbReference type="ARBA" id="ARBA00023163"/>
    </source>
</evidence>
<dbReference type="PROSITE" id="PS50949">
    <property type="entry name" value="HTH_GNTR"/>
    <property type="match status" value="1"/>
</dbReference>
<dbReference type="Proteomes" id="UP000676967">
    <property type="component" value="Chromosome"/>
</dbReference>